<dbReference type="InterPro" id="IPR036116">
    <property type="entry name" value="FN3_sf"/>
</dbReference>
<evidence type="ECO:0000256" key="1">
    <source>
        <dbReference type="SAM" id="SignalP"/>
    </source>
</evidence>
<dbReference type="Pfam" id="PF00041">
    <property type="entry name" value="fn3"/>
    <property type="match status" value="1"/>
</dbReference>
<feature type="chain" id="PRO_5045188913" evidence="1">
    <location>
        <begin position="41"/>
        <end position="468"/>
    </location>
</feature>
<dbReference type="CDD" id="cd00063">
    <property type="entry name" value="FN3"/>
    <property type="match status" value="1"/>
</dbReference>
<keyword evidence="1" id="KW-0732">Signal</keyword>
<dbReference type="SMART" id="SM00060">
    <property type="entry name" value="FN3"/>
    <property type="match status" value="1"/>
</dbReference>
<dbReference type="EMBL" id="CP089291">
    <property type="protein sequence ID" value="UOF91492.1"/>
    <property type="molecule type" value="Genomic_DNA"/>
</dbReference>
<dbReference type="Gene3D" id="2.60.40.10">
    <property type="entry name" value="Immunoglobulins"/>
    <property type="match status" value="1"/>
</dbReference>
<protein>
    <submittedName>
        <fullName evidence="3">Chitobiase/beta-hexosaminidase C-terminal domain-containing protein</fullName>
    </submittedName>
</protein>
<evidence type="ECO:0000313" key="3">
    <source>
        <dbReference type="EMBL" id="UOF91492.1"/>
    </source>
</evidence>
<gene>
    <name evidence="3" type="ORF">LSG31_04365</name>
</gene>
<dbReference type="InterPro" id="IPR013783">
    <property type="entry name" value="Ig-like_fold"/>
</dbReference>
<dbReference type="SUPFAM" id="SSF49265">
    <property type="entry name" value="Fibronectin type III"/>
    <property type="match status" value="1"/>
</dbReference>
<dbReference type="PROSITE" id="PS50853">
    <property type="entry name" value="FN3"/>
    <property type="match status" value="1"/>
</dbReference>
<keyword evidence="4" id="KW-1185">Reference proteome</keyword>
<dbReference type="Proteomes" id="UP000830167">
    <property type="component" value="Chromosome"/>
</dbReference>
<organism evidence="3 4">
    <name type="scientific">Fodinisporobacter ferrooxydans</name>
    <dbReference type="NCBI Taxonomy" id="2901836"/>
    <lineage>
        <taxon>Bacteria</taxon>
        <taxon>Bacillati</taxon>
        <taxon>Bacillota</taxon>
        <taxon>Bacilli</taxon>
        <taxon>Bacillales</taxon>
        <taxon>Alicyclobacillaceae</taxon>
        <taxon>Fodinisporobacter</taxon>
    </lineage>
</organism>
<dbReference type="RefSeq" id="WP_347438183.1">
    <property type="nucleotide sequence ID" value="NZ_CP089291.1"/>
</dbReference>
<reference evidence="3" key="1">
    <citation type="submission" date="2021-12" db="EMBL/GenBank/DDBJ databases">
        <title>Alicyclobacillaceae gen. nov., sp. nov., isolated from chalcocite enrichment system.</title>
        <authorList>
            <person name="Jiang Z."/>
        </authorList>
    </citation>
    <scope>NUCLEOTIDE SEQUENCE</scope>
    <source>
        <strain evidence="3">MYW30-H2</strain>
    </source>
</reference>
<evidence type="ECO:0000313" key="4">
    <source>
        <dbReference type="Proteomes" id="UP000830167"/>
    </source>
</evidence>
<accession>A0ABY4CPX2</accession>
<name>A0ABY4CPX2_9BACL</name>
<feature type="signal peptide" evidence="1">
    <location>
        <begin position="1"/>
        <end position="40"/>
    </location>
</feature>
<dbReference type="InterPro" id="IPR026876">
    <property type="entry name" value="Fn3_assoc_repeat"/>
</dbReference>
<dbReference type="InterPro" id="IPR003961">
    <property type="entry name" value="FN3_dom"/>
</dbReference>
<dbReference type="Pfam" id="PF13287">
    <property type="entry name" value="Fn3_assoc"/>
    <property type="match status" value="1"/>
</dbReference>
<proteinExistence type="predicted"/>
<sequence length="468" mass="48532">MSGHTVNARNQRKFLSFMLVVLMVFALVPIAALQSMAALAATGAPASPTASVTVASDVYAAQDSGGNAVTGNVFNNGDTIYVKSGASVSLSGVSGDVYYTTDGTAPITVSGSTYTFSGTLYTTPIVINADTTVTAQVYDSSYDTSVSQTSIFYFKVGQPPMADTQAPTTVSGITYSNLTQTSVQLDWGTATDNVGVVGYYVYQDNYLIQTVANNVYLYDATGLTANTQYTFSVAAFDAAGNVGPLTPITITTQSSTQANPAPTPNVVQDVYLTVGGGSATVPVTALATDSDGDMLMVANATYDVPGVANVTVSSMHDILITPVGAGTTTVTADVYDGFNTVPVTFTVHVTNVVTNNFTVSTTFKENNAAVTSLAPGGLLEATSTVTNNQTTDQQAILIVALYDSQGTMQSVSFLSKNVAAGATENFNAGFTLPSDVTGYTVKAFVWDGTDLFNTTQQPLSNVVQIPSP</sequence>
<evidence type="ECO:0000259" key="2">
    <source>
        <dbReference type="PROSITE" id="PS50853"/>
    </source>
</evidence>
<feature type="domain" description="Fibronectin type-III" evidence="2">
    <location>
        <begin position="166"/>
        <end position="255"/>
    </location>
</feature>